<protein>
    <submittedName>
        <fullName evidence="5">Putative short-chain dehydrogenase</fullName>
    </submittedName>
</protein>
<dbReference type="Gene3D" id="3.40.50.720">
    <property type="entry name" value="NAD(P)-binding Rossmann-like Domain"/>
    <property type="match status" value="1"/>
</dbReference>
<gene>
    <name evidence="5" type="ordered locus">AMIS_73610</name>
</gene>
<dbReference type="PRINTS" id="PR00081">
    <property type="entry name" value="GDHRDH"/>
</dbReference>
<dbReference type="KEGG" id="ams:AMIS_73610"/>
<evidence type="ECO:0000313" key="5">
    <source>
        <dbReference type="EMBL" id="BAL92581.1"/>
    </source>
</evidence>
<dbReference type="AlphaFoldDB" id="I0HHU4"/>
<name>I0HHU4_ACTM4</name>
<evidence type="ECO:0000256" key="2">
    <source>
        <dbReference type="ARBA" id="ARBA00023002"/>
    </source>
</evidence>
<dbReference type="Pfam" id="PF00106">
    <property type="entry name" value="adh_short"/>
    <property type="match status" value="1"/>
</dbReference>
<dbReference type="PRINTS" id="PR00080">
    <property type="entry name" value="SDRFAMILY"/>
</dbReference>
<feature type="compositionally biased region" description="Basic and acidic residues" evidence="4">
    <location>
        <begin position="281"/>
        <end position="294"/>
    </location>
</feature>
<feature type="region of interest" description="Disordered" evidence="4">
    <location>
        <begin position="260"/>
        <end position="294"/>
    </location>
</feature>
<dbReference type="PROSITE" id="PS00061">
    <property type="entry name" value="ADH_SHORT"/>
    <property type="match status" value="1"/>
</dbReference>
<keyword evidence="2" id="KW-0560">Oxidoreductase</keyword>
<dbReference type="eggNOG" id="COG4221">
    <property type="taxonomic scope" value="Bacteria"/>
</dbReference>
<organism evidence="5 6">
    <name type="scientific">Actinoplanes missouriensis (strain ATCC 14538 / DSM 43046 / CBS 188.64 / JCM 3121 / NBRC 102363 / NCIMB 12654 / NRRL B-3342 / UNCC 431)</name>
    <dbReference type="NCBI Taxonomy" id="512565"/>
    <lineage>
        <taxon>Bacteria</taxon>
        <taxon>Bacillati</taxon>
        <taxon>Actinomycetota</taxon>
        <taxon>Actinomycetes</taxon>
        <taxon>Micromonosporales</taxon>
        <taxon>Micromonosporaceae</taxon>
        <taxon>Actinoplanes</taxon>
    </lineage>
</organism>
<evidence type="ECO:0000256" key="1">
    <source>
        <dbReference type="ARBA" id="ARBA00006484"/>
    </source>
</evidence>
<dbReference type="GO" id="GO:0016491">
    <property type="term" value="F:oxidoreductase activity"/>
    <property type="evidence" value="ECO:0007669"/>
    <property type="project" value="UniProtKB-KW"/>
</dbReference>
<dbReference type="SUPFAM" id="SSF51735">
    <property type="entry name" value="NAD(P)-binding Rossmann-fold domains"/>
    <property type="match status" value="1"/>
</dbReference>
<dbReference type="EMBL" id="AP012319">
    <property type="protein sequence ID" value="BAL92581.1"/>
    <property type="molecule type" value="Genomic_DNA"/>
</dbReference>
<proteinExistence type="inferred from homology"/>
<dbReference type="OrthoDB" id="151996at2"/>
<dbReference type="InterPro" id="IPR036291">
    <property type="entry name" value="NAD(P)-bd_dom_sf"/>
</dbReference>
<evidence type="ECO:0000256" key="3">
    <source>
        <dbReference type="RuleBase" id="RU000363"/>
    </source>
</evidence>
<evidence type="ECO:0000256" key="4">
    <source>
        <dbReference type="SAM" id="MobiDB-lite"/>
    </source>
</evidence>
<accession>I0HHU4</accession>
<dbReference type="RefSeq" id="WP_014447465.1">
    <property type="nucleotide sequence ID" value="NC_017093.1"/>
</dbReference>
<dbReference type="InterPro" id="IPR020904">
    <property type="entry name" value="Sc_DH/Rdtase_CS"/>
</dbReference>
<dbReference type="InterPro" id="IPR002347">
    <property type="entry name" value="SDR_fam"/>
</dbReference>
<evidence type="ECO:0000313" key="6">
    <source>
        <dbReference type="Proteomes" id="UP000007882"/>
    </source>
</evidence>
<dbReference type="PANTHER" id="PTHR44196">
    <property type="entry name" value="DEHYDROGENASE/REDUCTASE SDR FAMILY MEMBER 7B"/>
    <property type="match status" value="1"/>
</dbReference>
<dbReference type="NCBIfam" id="NF005495">
    <property type="entry name" value="PRK07109.1"/>
    <property type="match status" value="1"/>
</dbReference>
<dbReference type="GO" id="GO:0016020">
    <property type="term" value="C:membrane"/>
    <property type="evidence" value="ECO:0007669"/>
    <property type="project" value="TreeGrafter"/>
</dbReference>
<dbReference type="STRING" id="512565.AMIS_73610"/>
<dbReference type="HOGENOM" id="CLU_010194_2_1_11"/>
<comment type="similarity">
    <text evidence="1 3">Belongs to the short-chain dehydrogenases/reductases (SDR) family.</text>
</comment>
<sequence>MTRISVVTGASAGIGRAVARGLAARGDAVALLARGEDGLEAAAAEVRRAGGTALPIVVDVADAAAVEAAADRVEKELGPIDLWVNDAFSSVFAPFLEIGADEFARTTEVTYLGYVHGTRAALSRMIPRDRGVVVQVGSALAYRGIPLQSAYCGAKHAVQGFTESVRVELLHDKRNVHVTMVQMPAVNTPQFGWVLSRLPRHAQPVPPIYQPELAARAVLYAADHPKRREYWVGGSTALTLAANAVAPGLLDRYLARQGFDSQQTSQPHDPDQPVNLWSPADGRDGPDAGAHGEFDDQAKNRSLQLWASQHHGLLAGAAGVALAGAAWAMLRR</sequence>
<keyword evidence="6" id="KW-1185">Reference proteome</keyword>
<dbReference type="PANTHER" id="PTHR44196:SF1">
    <property type="entry name" value="DEHYDROGENASE_REDUCTASE SDR FAMILY MEMBER 7B"/>
    <property type="match status" value="1"/>
</dbReference>
<dbReference type="Proteomes" id="UP000007882">
    <property type="component" value="Chromosome"/>
</dbReference>
<dbReference type="PATRIC" id="fig|512565.3.peg.7370"/>
<reference evidence="5 6" key="1">
    <citation type="submission" date="2012-02" db="EMBL/GenBank/DDBJ databases">
        <title>Complete genome sequence of Actinoplanes missouriensis 431 (= NBRC 102363).</title>
        <authorList>
            <person name="Ohnishi Y."/>
            <person name="Ishikawa J."/>
            <person name="Sekine M."/>
            <person name="Hosoyama A."/>
            <person name="Harada T."/>
            <person name="Narita H."/>
            <person name="Hata T."/>
            <person name="Konno Y."/>
            <person name="Tutikane K."/>
            <person name="Fujita N."/>
            <person name="Horinouchi S."/>
            <person name="Hayakawa M."/>
        </authorList>
    </citation>
    <scope>NUCLEOTIDE SEQUENCE [LARGE SCALE GENOMIC DNA]</scope>
    <source>
        <strain evidence="6">ATCC 14538 / DSM 43046 / CBS 188.64 / JCM 3121 / NBRC 102363 / NCIMB 12654 / NRRL B-3342 / UNCC 431</strain>
    </source>
</reference>